<sequence>MLFQLADVLPTKTVAAPSKKQKLRARVETVEDEDSPRRQAARAQSPVDPDVIVEMAPQPSSSTITKAAKKNPIYFFYDKVAHSSDGSAGDDGDCHYKCYHGNKKIITITKKMKSNVSTLVSNLRACSPVMFRLYEWFKSNPSHQLTDEDVQVASGKKSLSPEQSKLYFNNLDIQAGTLESALKKQTENEAGPWDQEKFEQLLAEWIVACDQAFEEVDRPELRALLTYAHHPSSNLHIPHRDAIKRRIMKMGEDNVESTKMMFETETIGKVNISLDAWTSSNNYAFLAIVAHYVTKDGHLEELLIDFAELIGEHSGENMADTVWKSLKRYGLEHRLFTFMLDNASNNDTMLKAIEQRAHAEGIEFNAALIAAPRGNCPRAWAADASASGPPQRLYQSPVCPVPTLADI</sequence>
<dbReference type="SUPFAM" id="SSF53098">
    <property type="entry name" value="Ribonuclease H-like"/>
    <property type="match status" value="1"/>
</dbReference>
<dbReference type="InterPro" id="IPR012337">
    <property type="entry name" value="RNaseH-like_sf"/>
</dbReference>
<evidence type="ECO:0000256" key="3">
    <source>
        <dbReference type="ARBA" id="ARBA00022771"/>
    </source>
</evidence>
<evidence type="ECO:0000256" key="5">
    <source>
        <dbReference type="ARBA" id="ARBA00023242"/>
    </source>
</evidence>
<proteinExistence type="predicted"/>
<evidence type="ECO:0000256" key="2">
    <source>
        <dbReference type="ARBA" id="ARBA00022723"/>
    </source>
</evidence>
<dbReference type="InterPro" id="IPR052035">
    <property type="entry name" value="ZnF_BED_domain_contain"/>
</dbReference>
<dbReference type="Proteomes" id="UP000567179">
    <property type="component" value="Unassembled WGS sequence"/>
</dbReference>
<keyword evidence="5" id="KW-0539">Nucleus</keyword>
<keyword evidence="3" id="KW-0863">Zinc-finger</keyword>
<evidence type="ECO:0000313" key="7">
    <source>
        <dbReference type="EMBL" id="KAF5328870.1"/>
    </source>
</evidence>
<comment type="caution">
    <text evidence="7">The sequence shown here is derived from an EMBL/GenBank/DDBJ whole genome shotgun (WGS) entry which is preliminary data.</text>
</comment>
<keyword evidence="2" id="KW-0479">Metal-binding</keyword>
<evidence type="ECO:0008006" key="9">
    <source>
        <dbReference type="Google" id="ProtNLM"/>
    </source>
</evidence>
<evidence type="ECO:0000256" key="4">
    <source>
        <dbReference type="ARBA" id="ARBA00022833"/>
    </source>
</evidence>
<dbReference type="OrthoDB" id="3259181at2759"/>
<organism evidence="7 8">
    <name type="scientific">Psilocybe cf. subviscida</name>
    <dbReference type="NCBI Taxonomy" id="2480587"/>
    <lineage>
        <taxon>Eukaryota</taxon>
        <taxon>Fungi</taxon>
        <taxon>Dikarya</taxon>
        <taxon>Basidiomycota</taxon>
        <taxon>Agaricomycotina</taxon>
        <taxon>Agaricomycetes</taxon>
        <taxon>Agaricomycetidae</taxon>
        <taxon>Agaricales</taxon>
        <taxon>Agaricineae</taxon>
        <taxon>Strophariaceae</taxon>
        <taxon>Psilocybe</taxon>
    </lineage>
</organism>
<dbReference type="GO" id="GO:0005634">
    <property type="term" value="C:nucleus"/>
    <property type="evidence" value="ECO:0007669"/>
    <property type="project" value="UniProtKB-SubCell"/>
</dbReference>
<protein>
    <recommendedName>
        <fullName evidence="9">AC transposase</fullName>
    </recommendedName>
</protein>
<dbReference type="GO" id="GO:0008270">
    <property type="term" value="F:zinc ion binding"/>
    <property type="evidence" value="ECO:0007669"/>
    <property type="project" value="UniProtKB-KW"/>
</dbReference>
<evidence type="ECO:0000256" key="6">
    <source>
        <dbReference type="SAM" id="MobiDB-lite"/>
    </source>
</evidence>
<evidence type="ECO:0000256" key="1">
    <source>
        <dbReference type="ARBA" id="ARBA00004123"/>
    </source>
</evidence>
<name>A0A8H5F9L3_9AGAR</name>
<keyword evidence="8" id="KW-1185">Reference proteome</keyword>
<dbReference type="AlphaFoldDB" id="A0A8H5F9L3"/>
<dbReference type="EMBL" id="JAACJJ010000003">
    <property type="protein sequence ID" value="KAF5328870.1"/>
    <property type="molecule type" value="Genomic_DNA"/>
</dbReference>
<gene>
    <name evidence="7" type="ORF">D9619_011459</name>
</gene>
<reference evidence="7 8" key="1">
    <citation type="journal article" date="2020" name="ISME J.">
        <title>Uncovering the hidden diversity of litter-decomposition mechanisms in mushroom-forming fungi.</title>
        <authorList>
            <person name="Floudas D."/>
            <person name="Bentzer J."/>
            <person name="Ahren D."/>
            <person name="Johansson T."/>
            <person name="Persson P."/>
            <person name="Tunlid A."/>
        </authorList>
    </citation>
    <scope>NUCLEOTIDE SEQUENCE [LARGE SCALE GENOMIC DNA]</scope>
    <source>
        <strain evidence="7 8">CBS 101986</strain>
    </source>
</reference>
<feature type="region of interest" description="Disordered" evidence="6">
    <location>
        <begin position="14"/>
        <end position="46"/>
    </location>
</feature>
<dbReference type="PANTHER" id="PTHR46481">
    <property type="entry name" value="ZINC FINGER BED DOMAIN-CONTAINING PROTEIN 4"/>
    <property type="match status" value="1"/>
</dbReference>
<keyword evidence="4" id="KW-0862">Zinc</keyword>
<dbReference type="PANTHER" id="PTHR46481:SF10">
    <property type="entry name" value="ZINC FINGER BED DOMAIN-CONTAINING PROTEIN 39"/>
    <property type="match status" value="1"/>
</dbReference>
<accession>A0A8H5F9L3</accession>
<evidence type="ECO:0000313" key="8">
    <source>
        <dbReference type="Proteomes" id="UP000567179"/>
    </source>
</evidence>
<comment type="subcellular location">
    <subcellularLocation>
        <location evidence="1">Nucleus</location>
    </subcellularLocation>
</comment>